<feature type="compositionally biased region" description="Basic residues" evidence="1">
    <location>
        <begin position="1"/>
        <end position="17"/>
    </location>
</feature>
<sequence>MARLRGSMKRPFRIRQKAKQDRFDAMTDDDLLGDGGKSKKNARTVIAPKQKRTGNTAQAEKYLQKIQQPTVQAAVQQQDEDIWAGCQPSNVPLIPQSNLSSQMHSAYSYNPDRTMLIQAQREVAHRYLNDEKNELQTKLNTGKAFDFRDNIRESQRAFLALAGREVDDSAPNPFADMKACLSVELQNTQLLSEELASGHAVIDNYVQFWNTQQAKKEALLAEIANLEQLLITPIDAESRLTADRQRSMHYEQERIYVIEELELCKQLLNIYSQSKYEQILDYKLPLESELKGSLRQIKAQSGTEEQFIQMKRQGKFDELGETAKFDKIMGVVRKFQPRKGELQGKIAAALESKEL</sequence>
<dbReference type="EMBL" id="CATOUU010001173">
    <property type="protein sequence ID" value="CAI9976304.1"/>
    <property type="molecule type" value="Genomic_DNA"/>
</dbReference>
<dbReference type="EMBL" id="CATOUU010000052">
    <property type="protein sequence ID" value="CAI9914555.1"/>
    <property type="molecule type" value="Genomic_DNA"/>
</dbReference>
<evidence type="ECO:0000313" key="4">
    <source>
        <dbReference type="EMBL" id="CAI9976304.1"/>
    </source>
</evidence>
<evidence type="ECO:0000313" key="8">
    <source>
        <dbReference type="Proteomes" id="UP001642409"/>
    </source>
</evidence>
<dbReference type="EMBL" id="CAXDID020000259">
    <property type="protein sequence ID" value="CAL6066234.1"/>
    <property type="molecule type" value="Genomic_DNA"/>
</dbReference>
<keyword evidence="8" id="KW-1185">Reference proteome</keyword>
<accession>A0AA86NJL7</accession>
<dbReference type="EMBL" id="CAXDID020000192">
    <property type="protein sequence ID" value="CAL6052423.1"/>
    <property type="molecule type" value="Genomic_DNA"/>
</dbReference>
<dbReference type="EMBL" id="CAXDID020000043">
    <property type="protein sequence ID" value="CAL6001167.1"/>
    <property type="molecule type" value="Genomic_DNA"/>
</dbReference>
<dbReference type="Proteomes" id="UP001642409">
    <property type="component" value="Unassembled WGS sequence"/>
</dbReference>
<evidence type="ECO:0000313" key="6">
    <source>
        <dbReference type="EMBL" id="CAL6052423.1"/>
    </source>
</evidence>
<reference evidence="3" key="1">
    <citation type="submission" date="2023-06" db="EMBL/GenBank/DDBJ databases">
        <authorList>
            <person name="Kurt Z."/>
        </authorList>
    </citation>
    <scope>NUCLEOTIDE SEQUENCE</scope>
</reference>
<evidence type="ECO:0000256" key="1">
    <source>
        <dbReference type="SAM" id="MobiDB-lite"/>
    </source>
</evidence>
<dbReference type="AlphaFoldDB" id="A0AA86NJL7"/>
<proteinExistence type="predicted"/>
<dbReference type="EMBL" id="CATOUU010000217">
    <property type="protein sequence ID" value="CAI9921184.1"/>
    <property type="molecule type" value="Genomic_DNA"/>
</dbReference>
<organism evidence="3">
    <name type="scientific">Hexamita inflata</name>
    <dbReference type="NCBI Taxonomy" id="28002"/>
    <lineage>
        <taxon>Eukaryota</taxon>
        <taxon>Metamonada</taxon>
        <taxon>Diplomonadida</taxon>
        <taxon>Hexamitidae</taxon>
        <taxon>Hexamitinae</taxon>
        <taxon>Hexamita</taxon>
    </lineage>
</organism>
<evidence type="ECO:0000313" key="5">
    <source>
        <dbReference type="EMBL" id="CAL6001167.1"/>
    </source>
</evidence>
<evidence type="ECO:0000313" key="2">
    <source>
        <dbReference type="EMBL" id="CAI9914555.1"/>
    </source>
</evidence>
<name>A0AA86NJL7_9EUKA</name>
<evidence type="ECO:0000313" key="3">
    <source>
        <dbReference type="EMBL" id="CAI9921184.1"/>
    </source>
</evidence>
<gene>
    <name evidence="5" type="ORF">HINF_LOCUS17285</name>
    <name evidence="2" type="ORF">HINF_LOCUS2200</name>
    <name evidence="6" type="ORF">HINF_LOCUS44842</name>
    <name evidence="7" type="ORF">HINF_LOCUS52223</name>
    <name evidence="4" type="ORF">HINF_LOCUS63949</name>
    <name evidence="3" type="ORF">HINF_LOCUS8829</name>
</gene>
<evidence type="ECO:0000313" key="7">
    <source>
        <dbReference type="EMBL" id="CAL6066234.1"/>
    </source>
</evidence>
<protein>
    <submittedName>
        <fullName evidence="3">Uncharacterized protein</fullName>
    </submittedName>
</protein>
<reference evidence="5 8" key="2">
    <citation type="submission" date="2024-07" db="EMBL/GenBank/DDBJ databases">
        <authorList>
            <person name="Akdeniz Z."/>
        </authorList>
    </citation>
    <scope>NUCLEOTIDE SEQUENCE [LARGE SCALE GENOMIC DNA]</scope>
</reference>
<feature type="region of interest" description="Disordered" evidence="1">
    <location>
        <begin position="1"/>
        <end position="41"/>
    </location>
</feature>
<comment type="caution">
    <text evidence="3">The sequence shown here is derived from an EMBL/GenBank/DDBJ whole genome shotgun (WGS) entry which is preliminary data.</text>
</comment>